<keyword evidence="1" id="KW-1133">Transmembrane helix</keyword>
<keyword evidence="4" id="KW-1185">Reference proteome</keyword>
<feature type="transmembrane region" description="Helical" evidence="1">
    <location>
        <begin position="97"/>
        <end position="114"/>
    </location>
</feature>
<keyword evidence="1" id="KW-0812">Transmembrane</keyword>
<dbReference type="Proteomes" id="UP000609726">
    <property type="component" value="Unassembled WGS sequence"/>
</dbReference>
<reference evidence="3 4" key="1">
    <citation type="submission" date="2019-10" db="EMBL/GenBank/DDBJ databases">
        <title>Taxonomy of Antarctic Massilia spp.: description of Massilia rubra sp. nov., Massilia aquatica sp. nov., Massilia mucilaginosa sp. nov., Massilia frigida sp. nov. isolated from streams, lakes and regoliths.</title>
        <authorList>
            <person name="Holochova P."/>
            <person name="Sedlacek I."/>
            <person name="Kralova S."/>
            <person name="Maslanova I."/>
            <person name="Busse H.-J."/>
            <person name="Stankova E."/>
            <person name="Vrbovska V."/>
            <person name="Kovarovic V."/>
            <person name="Bartak M."/>
            <person name="Svec P."/>
            <person name="Pantucek R."/>
        </authorList>
    </citation>
    <scope>NUCLEOTIDE SEQUENCE [LARGE SCALE GENOMIC DNA]</scope>
    <source>
        <strain evidence="3 4">CCM 8733</strain>
    </source>
</reference>
<evidence type="ECO:0000313" key="3">
    <source>
        <dbReference type="EMBL" id="NHZ93912.1"/>
    </source>
</evidence>
<feature type="transmembrane region" description="Helical" evidence="1">
    <location>
        <begin position="200"/>
        <end position="221"/>
    </location>
</feature>
<feature type="transmembrane region" description="Helical" evidence="1">
    <location>
        <begin position="241"/>
        <end position="260"/>
    </location>
</feature>
<protein>
    <submittedName>
        <fullName evidence="3">DUF4401 domain-containing protein</fullName>
    </submittedName>
</protein>
<feature type="transmembrane region" description="Helical" evidence="1">
    <location>
        <begin position="304"/>
        <end position="324"/>
    </location>
</feature>
<feature type="transmembrane region" description="Helical" evidence="1">
    <location>
        <begin position="65"/>
        <end position="85"/>
    </location>
</feature>
<name>A0ABX0P660_9BURK</name>
<evidence type="ECO:0000256" key="1">
    <source>
        <dbReference type="SAM" id="Phobius"/>
    </source>
</evidence>
<feature type="domain" description="DUF4401" evidence="2">
    <location>
        <begin position="33"/>
        <end position="352"/>
    </location>
</feature>
<evidence type="ECO:0000313" key="4">
    <source>
        <dbReference type="Proteomes" id="UP000609726"/>
    </source>
</evidence>
<proteinExistence type="predicted"/>
<organism evidence="3 4">
    <name type="scientific">Massilia mucilaginosa</name>
    <dbReference type="NCBI Taxonomy" id="2609282"/>
    <lineage>
        <taxon>Bacteria</taxon>
        <taxon>Pseudomonadati</taxon>
        <taxon>Pseudomonadota</taxon>
        <taxon>Betaproteobacteria</taxon>
        <taxon>Burkholderiales</taxon>
        <taxon>Oxalobacteraceae</taxon>
        <taxon>Telluria group</taxon>
        <taxon>Massilia</taxon>
    </lineage>
</organism>
<feature type="transmembrane region" description="Helical" evidence="1">
    <location>
        <begin position="272"/>
        <end position="298"/>
    </location>
</feature>
<dbReference type="InterPro" id="IPR025833">
    <property type="entry name" value="GDYXXLXY"/>
</dbReference>
<comment type="caution">
    <text evidence="3">The sequence shown here is derived from an EMBL/GenBank/DDBJ whole genome shotgun (WGS) entry which is preliminary data.</text>
</comment>
<dbReference type="RefSeq" id="WP_166882593.1">
    <property type="nucleotide sequence ID" value="NZ_WHJH01000116.1"/>
</dbReference>
<keyword evidence="1" id="KW-0472">Membrane</keyword>
<feature type="transmembrane region" description="Helical" evidence="1">
    <location>
        <begin position="331"/>
        <end position="352"/>
    </location>
</feature>
<dbReference type="EMBL" id="WHJH01000116">
    <property type="protein sequence ID" value="NHZ93912.1"/>
    <property type="molecule type" value="Genomic_DNA"/>
</dbReference>
<accession>A0ABX0P660</accession>
<feature type="transmembrane region" description="Helical" evidence="1">
    <location>
        <begin position="144"/>
        <end position="164"/>
    </location>
</feature>
<gene>
    <name evidence="3" type="ORF">F2P45_33690</name>
</gene>
<evidence type="ECO:0000259" key="2">
    <source>
        <dbReference type="Pfam" id="PF14351"/>
    </source>
</evidence>
<sequence>MKRPLDQIVAEAVAANVLPSSAGAVVEREMQRPWSVVLLTGLGAWLAALPLLASIFFLLERIWKQSSGVLYLIALVLCGSAVLILRRRSLPLFAEQLAIPALLAGATAMTIAFYSDMSTADASVCVALLSAFLAAMIPRHWLRVLLGAMACAFIMIAVAQLATYRARDGFWMALHAAMATWLLVECVQRRHVRSLLLDRLATGWALTLLAGLAVWTGMTFMLGGAIGSGAVEALLPLTQPLATVAQFISAAMAIGAAVWLAKSWPALRRPWYALACAVFTGLAALMPSLGGTLLIFSLCASSGRWGTAAMASAAAAWITGALYYQLDYPLVTKAMILTGAGALFALIAWLAMRDSENGRANSKVQPSLPDSHGARIGIAVTAMTVLAIANIGIWQKENLIANGRPILVELAPVDPRSLMQGDYMRLNFKLPADVLVIDDHGSARARPKVVGMVNAQGIAELSRRYDGKPLAPGEIMIELTPNGRGYTLATDAWHFKEGEAARWQAAKYGEFRVDDKGKALLVGMRGVDLAPL</sequence>
<dbReference type="InterPro" id="IPR025513">
    <property type="entry name" value="DUF4401"/>
</dbReference>
<feature type="transmembrane region" description="Helical" evidence="1">
    <location>
        <begin position="372"/>
        <end position="394"/>
    </location>
</feature>
<feature type="transmembrane region" description="Helical" evidence="1">
    <location>
        <begin position="170"/>
        <end position="188"/>
    </location>
</feature>
<dbReference type="Pfam" id="PF14345">
    <property type="entry name" value="GDYXXLXY"/>
    <property type="match status" value="1"/>
</dbReference>
<dbReference type="Pfam" id="PF14351">
    <property type="entry name" value="DUF4401"/>
    <property type="match status" value="1"/>
</dbReference>
<feature type="transmembrane region" description="Helical" evidence="1">
    <location>
        <begin position="36"/>
        <end position="59"/>
    </location>
</feature>
<feature type="transmembrane region" description="Helical" evidence="1">
    <location>
        <begin position="120"/>
        <end position="137"/>
    </location>
</feature>